<dbReference type="OrthoDB" id="102352at2"/>
<reference evidence="10 11" key="1">
    <citation type="submission" date="2016-10" db="EMBL/GenBank/DDBJ databases">
        <authorList>
            <person name="de Groot N.N."/>
        </authorList>
    </citation>
    <scope>NUCLEOTIDE SEQUENCE [LARGE SCALE GENOMIC DNA]</scope>
    <source>
        <strain evidence="10 11">DSM 22489</strain>
    </source>
</reference>
<dbReference type="GO" id="GO:0016758">
    <property type="term" value="F:hexosyltransferase activity"/>
    <property type="evidence" value="ECO:0007669"/>
    <property type="project" value="InterPro"/>
</dbReference>
<organism evidence="10 11">
    <name type="scientific">Bryocella elongata</name>
    <dbReference type="NCBI Taxonomy" id="863522"/>
    <lineage>
        <taxon>Bacteria</taxon>
        <taxon>Pseudomonadati</taxon>
        <taxon>Acidobacteriota</taxon>
        <taxon>Terriglobia</taxon>
        <taxon>Terriglobales</taxon>
        <taxon>Acidobacteriaceae</taxon>
        <taxon>Bryocella</taxon>
    </lineage>
</organism>
<keyword evidence="11" id="KW-1185">Reference proteome</keyword>
<evidence type="ECO:0000256" key="9">
    <source>
        <dbReference type="SAM" id="Phobius"/>
    </source>
</evidence>
<evidence type="ECO:0000256" key="6">
    <source>
        <dbReference type="ARBA" id="ARBA00023136"/>
    </source>
</evidence>
<evidence type="ECO:0000256" key="3">
    <source>
        <dbReference type="ARBA" id="ARBA00022679"/>
    </source>
</evidence>
<feature type="transmembrane region" description="Helical" evidence="9">
    <location>
        <begin position="297"/>
        <end position="315"/>
    </location>
</feature>
<dbReference type="Proteomes" id="UP000236728">
    <property type="component" value="Unassembled WGS sequence"/>
</dbReference>
<feature type="transmembrane region" description="Helical" evidence="9">
    <location>
        <begin position="377"/>
        <end position="407"/>
    </location>
</feature>
<feature type="transmembrane region" description="Helical" evidence="9">
    <location>
        <begin position="143"/>
        <end position="163"/>
    </location>
</feature>
<evidence type="ECO:0000256" key="2">
    <source>
        <dbReference type="ARBA" id="ARBA00022475"/>
    </source>
</evidence>
<evidence type="ECO:0000256" key="8">
    <source>
        <dbReference type="SAM" id="MobiDB-lite"/>
    </source>
</evidence>
<name>A0A1H5WMA9_9BACT</name>
<feature type="transmembrane region" description="Helical" evidence="9">
    <location>
        <begin position="192"/>
        <end position="213"/>
    </location>
</feature>
<evidence type="ECO:0000313" key="10">
    <source>
        <dbReference type="EMBL" id="SEG00400.1"/>
    </source>
</evidence>
<keyword evidence="4 9" id="KW-0812">Transmembrane</keyword>
<feature type="transmembrane region" description="Helical" evidence="9">
    <location>
        <begin position="220"/>
        <end position="239"/>
    </location>
</feature>
<keyword evidence="2" id="KW-1003">Cell membrane</keyword>
<feature type="transmembrane region" description="Helical" evidence="9">
    <location>
        <begin position="33"/>
        <end position="54"/>
    </location>
</feature>
<accession>A0A1H5WMA9</accession>
<evidence type="ECO:0008006" key="12">
    <source>
        <dbReference type="Google" id="ProtNLM"/>
    </source>
</evidence>
<feature type="region of interest" description="Disordered" evidence="8">
    <location>
        <begin position="1"/>
        <end position="20"/>
    </location>
</feature>
<gene>
    <name evidence="10" type="ORF">SAMN05421819_1644</name>
</gene>
<evidence type="ECO:0000256" key="7">
    <source>
        <dbReference type="ARBA" id="ARBA00024033"/>
    </source>
</evidence>
<dbReference type="AlphaFoldDB" id="A0A1H5WMA9"/>
<comment type="subcellular location">
    <subcellularLocation>
        <location evidence="1">Cell membrane</location>
        <topology evidence="1">Multi-pass membrane protein</topology>
    </subcellularLocation>
</comment>
<proteinExistence type="inferred from homology"/>
<keyword evidence="3" id="KW-0808">Transferase</keyword>
<evidence type="ECO:0000256" key="5">
    <source>
        <dbReference type="ARBA" id="ARBA00022989"/>
    </source>
</evidence>
<sequence>MPQPDAIGNIESPHAAKPKEPTALPLPASLRRFWIATTAIFALTYITAQIRYWMGLRYNPFTQYPFSDLYEYIATFHYVHTAAFFHPPDAPAVAYPPFGAVLYRLCYLTPHPLAFYILVAGTWLAAGVWMLRRAMMQRGISTMTATLFPLSIAALSFPIPALLERGNIELFLWIFASLGVVAFVRGRNNLAAVLWALAAATKLYPVLFFALFLARRKYGAFALAIAAFIAASWLAMFWLGPSVSLAFHGSLHNIFGFQGTRGNEFNLHELSANHSLFQYAKILAIILGIDSGRLTPYYYALFAVIFAVMFFRKIVHRPVENQVLAITSFMIMLPPVAYFYSIVELFPAFSLLVLAALDAERAHLKLKGFEGTLRLFLPLFASFVFLTYPTIFVYGGLIQGALLLVLFARSTEGPLGVAPAITT</sequence>
<dbReference type="GO" id="GO:0005886">
    <property type="term" value="C:plasma membrane"/>
    <property type="evidence" value="ECO:0007669"/>
    <property type="project" value="UniProtKB-SubCell"/>
</dbReference>
<dbReference type="EMBL" id="FNVA01000002">
    <property type="protein sequence ID" value="SEG00400.1"/>
    <property type="molecule type" value="Genomic_DNA"/>
</dbReference>
<feature type="transmembrane region" description="Helical" evidence="9">
    <location>
        <begin position="113"/>
        <end position="131"/>
    </location>
</feature>
<evidence type="ECO:0000313" key="11">
    <source>
        <dbReference type="Proteomes" id="UP000236728"/>
    </source>
</evidence>
<dbReference type="InterPro" id="IPR018584">
    <property type="entry name" value="GT87"/>
</dbReference>
<keyword evidence="5 9" id="KW-1133">Transmembrane helix</keyword>
<evidence type="ECO:0000256" key="4">
    <source>
        <dbReference type="ARBA" id="ARBA00022692"/>
    </source>
</evidence>
<evidence type="ECO:0000256" key="1">
    <source>
        <dbReference type="ARBA" id="ARBA00004651"/>
    </source>
</evidence>
<comment type="similarity">
    <text evidence="7">Belongs to the glycosyltransferase 87 family.</text>
</comment>
<protein>
    <recommendedName>
        <fullName evidence="12">DUF2029 domain-containing protein</fullName>
    </recommendedName>
</protein>
<dbReference type="Pfam" id="PF09594">
    <property type="entry name" value="GT87"/>
    <property type="match status" value="1"/>
</dbReference>
<feature type="transmembrane region" description="Helical" evidence="9">
    <location>
        <begin position="170"/>
        <end position="186"/>
    </location>
</feature>
<dbReference type="RefSeq" id="WP_103932549.1">
    <property type="nucleotide sequence ID" value="NZ_FNVA01000002.1"/>
</dbReference>
<keyword evidence="6 9" id="KW-0472">Membrane</keyword>